<sequence length="217" mass="23493">MRAQRRDALAREAVAVPCPHAVAIEHARDHVVTRDQRQRAHGLNHVGGRAGALAAPAAWQAVLGVGAAHPVQRQHDLGPRLVEVSNGLVEDSAHDPLLEPGIRCRCRPDTAQVRGQRLERRRSEGGPRSGRFVLGDARLASAHSGQSPVPTRLEFAGHQAVLGISGIVLPEGAVGREACRLQVAHHGRAGLVAPRVRLCLGRSRRLNRGRLHDRQER</sequence>
<organism evidence="1 2">
    <name type="scientific">Methylobacterium nodulans (strain LMG 21967 / CNCM I-2342 / ORS 2060)</name>
    <dbReference type="NCBI Taxonomy" id="460265"/>
    <lineage>
        <taxon>Bacteria</taxon>
        <taxon>Pseudomonadati</taxon>
        <taxon>Pseudomonadota</taxon>
        <taxon>Alphaproteobacteria</taxon>
        <taxon>Hyphomicrobiales</taxon>
        <taxon>Methylobacteriaceae</taxon>
        <taxon>Methylobacterium</taxon>
    </lineage>
</organism>
<keyword evidence="2" id="KW-1185">Reference proteome</keyword>
<dbReference type="HOGENOM" id="CLU_1271069_0_0_5"/>
<dbReference type="EMBL" id="CP001349">
    <property type="protein sequence ID" value="ACL59661.1"/>
    <property type="molecule type" value="Genomic_DNA"/>
</dbReference>
<proteinExistence type="predicted"/>
<dbReference type="STRING" id="460265.Mnod_4798"/>
<dbReference type="KEGG" id="mno:Mnod_4798"/>
<evidence type="ECO:0000313" key="1">
    <source>
        <dbReference type="EMBL" id="ACL59661.1"/>
    </source>
</evidence>
<reference evidence="1 2" key="1">
    <citation type="submission" date="2009-01" db="EMBL/GenBank/DDBJ databases">
        <title>Complete sequence of chromosome of Methylobacterium nodulans ORS 2060.</title>
        <authorList>
            <consortium name="US DOE Joint Genome Institute"/>
            <person name="Lucas S."/>
            <person name="Copeland A."/>
            <person name="Lapidus A."/>
            <person name="Glavina del Rio T."/>
            <person name="Dalin E."/>
            <person name="Tice H."/>
            <person name="Bruce D."/>
            <person name="Goodwin L."/>
            <person name="Pitluck S."/>
            <person name="Sims D."/>
            <person name="Brettin T."/>
            <person name="Detter J.C."/>
            <person name="Han C."/>
            <person name="Larimer F."/>
            <person name="Land M."/>
            <person name="Hauser L."/>
            <person name="Kyrpides N."/>
            <person name="Ivanova N."/>
            <person name="Marx C.J."/>
            <person name="Richardson P."/>
        </authorList>
    </citation>
    <scope>NUCLEOTIDE SEQUENCE [LARGE SCALE GENOMIC DNA]</scope>
    <source>
        <strain evidence="2">LMG 21967 / CNCM I-2342 / ORS 2060</strain>
    </source>
</reference>
<gene>
    <name evidence="1" type="ordered locus">Mnod_4798</name>
</gene>
<accession>B8IFV1</accession>
<dbReference type="Proteomes" id="UP000008207">
    <property type="component" value="Chromosome"/>
</dbReference>
<name>B8IFV1_METNO</name>
<evidence type="ECO:0000313" key="2">
    <source>
        <dbReference type="Proteomes" id="UP000008207"/>
    </source>
</evidence>
<protein>
    <submittedName>
        <fullName evidence="1">Uncharacterized protein</fullName>
    </submittedName>
</protein>
<dbReference type="AlphaFoldDB" id="B8IFV1"/>